<dbReference type="EMBL" id="UZWE01000036">
    <property type="protein sequence ID" value="VDS09316.1"/>
    <property type="molecule type" value="Genomic_DNA"/>
</dbReference>
<evidence type="ECO:0000313" key="1">
    <source>
        <dbReference type="EMBL" id="VDS09316.1"/>
    </source>
</evidence>
<dbReference type="AlphaFoldDB" id="A0A3S4CK03"/>
<sequence>MTSPHHDFNDVAAKKAPKYLPPFSLHLGGVFI</sequence>
<accession>A0A3S4CK03</accession>
<proteinExistence type="predicted"/>
<gene>
    <name evidence="1" type="ORF">PARHAE_02515</name>
</gene>
<protein>
    <submittedName>
        <fullName evidence="1">Uncharacterized protein</fullName>
    </submittedName>
</protein>
<evidence type="ECO:0000313" key="2">
    <source>
        <dbReference type="Proteomes" id="UP000270743"/>
    </source>
</evidence>
<keyword evidence="2" id="KW-1185">Reference proteome</keyword>
<organism evidence="1 2">
    <name type="scientific">Paracoccus haematequi</name>
    <dbReference type="NCBI Taxonomy" id="2491866"/>
    <lineage>
        <taxon>Bacteria</taxon>
        <taxon>Pseudomonadati</taxon>
        <taxon>Pseudomonadota</taxon>
        <taxon>Alphaproteobacteria</taxon>
        <taxon>Rhodobacterales</taxon>
        <taxon>Paracoccaceae</taxon>
        <taxon>Paracoccus</taxon>
    </lineage>
</organism>
<reference evidence="1 2" key="1">
    <citation type="submission" date="2018-12" db="EMBL/GenBank/DDBJ databases">
        <authorList>
            <person name="Criscuolo A."/>
        </authorList>
    </citation>
    <scope>NUCLEOTIDE SEQUENCE [LARGE SCALE GENOMIC DNA]</scope>
    <source>
        <strain evidence="1">ACIP1116241</strain>
    </source>
</reference>
<dbReference type="Proteomes" id="UP000270743">
    <property type="component" value="Unassembled WGS sequence"/>
</dbReference>
<name>A0A3S4CK03_9RHOB</name>